<dbReference type="SMART" id="SM00564">
    <property type="entry name" value="PQQ"/>
    <property type="match status" value="3"/>
</dbReference>
<dbReference type="Proteomes" id="UP001499978">
    <property type="component" value="Unassembled WGS sequence"/>
</dbReference>
<keyword evidence="1 3" id="KW-0853">WD repeat</keyword>
<evidence type="ECO:0000313" key="5">
    <source>
        <dbReference type="EMBL" id="GAA2511270.1"/>
    </source>
</evidence>
<dbReference type="InterPro" id="IPR024977">
    <property type="entry name" value="Apc4-like_WD40_dom"/>
</dbReference>
<dbReference type="Gene3D" id="2.130.10.10">
    <property type="entry name" value="YVTN repeat-like/Quinoprotein amine dehydrogenase"/>
    <property type="match status" value="3"/>
</dbReference>
<feature type="repeat" description="WD" evidence="3">
    <location>
        <begin position="54"/>
        <end position="96"/>
    </location>
</feature>
<feature type="domain" description="Anaphase-promoting complex subunit 4-like WD40" evidence="4">
    <location>
        <begin position="158"/>
        <end position="221"/>
    </location>
</feature>
<accession>A0ABN3MZC3</accession>
<feature type="repeat" description="WD" evidence="3">
    <location>
        <begin position="10"/>
        <end position="51"/>
    </location>
</feature>
<dbReference type="InterPro" id="IPR018391">
    <property type="entry name" value="PQQ_b-propeller_rpt"/>
</dbReference>
<dbReference type="PANTHER" id="PTHR19848:SF8">
    <property type="entry name" value="F-BOX AND WD REPEAT DOMAIN CONTAINING 7"/>
    <property type="match status" value="1"/>
</dbReference>
<comment type="caution">
    <text evidence="5">The sequence shown here is derived from an EMBL/GenBank/DDBJ whole genome shotgun (WGS) entry which is preliminary data.</text>
</comment>
<evidence type="ECO:0000259" key="4">
    <source>
        <dbReference type="Pfam" id="PF12894"/>
    </source>
</evidence>
<dbReference type="InterPro" id="IPR001680">
    <property type="entry name" value="WD40_rpt"/>
</dbReference>
<evidence type="ECO:0000256" key="1">
    <source>
        <dbReference type="ARBA" id="ARBA00022574"/>
    </source>
</evidence>
<name>A0ABN3MZC3_9ACTN</name>
<proteinExistence type="predicted"/>
<evidence type="ECO:0000256" key="2">
    <source>
        <dbReference type="ARBA" id="ARBA00022737"/>
    </source>
</evidence>
<evidence type="ECO:0000256" key="3">
    <source>
        <dbReference type="PROSITE-ProRule" id="PRU00221"/>
    </source>
</evidence>
<dbReference type="SMART" id="SM00320">
    <property type="entry name" value="WD40"/>
    <property type="match status" value="8"/>
</dbReference>
<gene>
    <name evidence="5" type="ORF">GCM10010201_02690</name>
</gene>
<dbReference type="Pfam" id="PF12894">
    <property type="entry name" value="ANAPC4_WD40"/>
    <property type="match status" value="1"/>
</dbReference>
<dbReference type="PANTHER" id="PTHR19848">
    <property type="entry name" value="WD40 REPEAT PROTEIN"/>
    <property type="match status" value="1"/>
</dbReference>
<keyword evidence="2" id="KW-0677">Repeat</keyword>
<feature type="repeat" description="WD" evidence="3">
    <location>
        <begin position="99"/>
        <end position="140"/>
    </location>
</feature>
<dbReference type="InterPro" id="IPR015943">
    <property type="entry name" value="WD40/YVTN_repeat-like_dom_sf"/>
</dbReference>
<dbReference type="PROSITE" id="PS50294">
    <property type="entry name" value="WD_REPEATS_REGION"/>
    <property type="match status" value="3"/>
</dbReference>
<organism evidence="5 6">
    <name type="scientific">Pilimelia columellifera subsp. columellifera</name>
    <dbReference type="NCBI Taxonomy" id="706583"/>
    <lineage>
        <taxon>Bacteria</taxon>
        <taxon>Bacillati</taxon>
        <taxon>Actinomycetota</taxon>
        <taxon>Actinomycetes</taxon>
        <taxon>Micromonosporales</taxon>
        <taxon>Micromonosporaceae</taxon>
        <taxon>Pilimelia</taxon>
    </lineage>
</organism>
<keyword evidence="6" id="KW-1185">Reference proteome</keyword>
<protein>
    <submittedName>
        <fullName evidence="5">WD40 repeat domain-containing protein</fullName>
    </submittedName>
</protein>
<sequence>MRVINLGPEREGHAAPITHVAFRPDGRRLSTCSYDGTVIIWDTTDPKDPTRLATMRHRRLVNAAAWHPTDPRRLATASADKTVAVWRLDDEGPVPVTVLARHTDDVNAVAWLPDGRHLVCVSEDGRATMWDAGTGALCREIGAHAAHCMMVATSRQGLIATVGEDGLVVVTDPDAASTVASRRYDSSVEGCAWSPSGDLLAVARDDGAVDLLTAGCAHLVSISAADCAARSVAFADESTLVVGAYDGTLRTFDVAGRLLATFRDARVWPRSVATHGDIVAAGTFGATPMLLDRLSGVALAEPATATYGPNAVAGRGGELLIGLDSGTVLTLNLDSDPRRPDVGAHRLGDSPVLSVAAGRQQWYAGSYDGRVHAVTDTGARTSAQVGSPAPSMCLTADGLVVGTYDGDLLLLDPDTLAVRERLRRHGGSVKSLTATPGGFLSAATDRTVAGGDWRRRTTLWEHGNLVNAVAADRRGEVVATASRDHTVKVGRRDAAGKVTGPVLSLLGPDESVKCVAVLGDPGAPTVLAGSYDFGVYAWRVDWSQPAGALRGGDLVTQLDQAVSCMVRLDRDRAVVAGWDGQLVLLHAGADGGVRIGRRYRVADLLARIGQAPA</sequence>
<dbReference type="InterPro" id="IPR036322">
    <property type="entry name" value="WD40_repeat_dom_sf"/>
</dbReference>
<dbReference type="PROSITE" id="PS50082">
    <property type="entry name" value="WD_REPEATS_2"/>
    <property type="match status" value="3"/>
</dbReference>
<reference evidence="5 6" key="1">
    <citation type="journal article" date="2019" name="Int. J. Syst. Evol. Microbiol.">
        <title>The Global Catalogue of Microorganisms (GCM) 10K type strain sequencing project: providing services to taxonomists for standard genome sequencing and annotation.</title>
        <authorList>
            <consortium name="The Broad Institute Genomics Platform"/>
            <consortium name="The Broad Institute Genome Sequencing Center for Infectious Disease"/>
            <person name="Wu L."/>
            <person name="Ma J."/>
        </authorList>
    </citation>
    <scope>NUCLEOTIDE SEQUENCE [LARGE SCALE GENOMIC DNA]</scope>
    <source>
        <strain evidence="5 6">JCM 3367</strain>
    </source>
</reference>
<dbReference type="EMBL" id="BAAARY010000001">
    <property type="protein sequence ID" value="GAA2511270.1"/>
    <property type="molecule type" value="Genomic_DNA"/>
</dbReference>
<evidence type="ECO:0000313" key="6">
    <source>
        <dbReference type="Proteomes" id="UP001499978"/>
    </source>
</evidence>
<dbReference type="SUPFAM" id="SSF50978">
    <property type="entry name" value="WD40 repeat-like"/>
    <property type="match status" value="2"/>
</dbReference>
<dbReference type="RefSeq" id="WP_344166933.1">
    <property type="nucleotide sequence ID" value="NZ_BAAARY010000001.1"/>
</dbReference>
<dbReference type="Pfam" id="PF00400">
    <property type="entry name" value="WD40"/>
    <property type="match status" value="4"/>
</dbReference>